<feature type="coiled-coil region" evidence="1">
    <location>
        <begin position="85"/>
        <end position="119"/>
    </location>
</feature>
<evidence type="ECO:0000313" key="3">
    <source>
        <dbReference type="Proteomes" id="UP001144471"/>
    </source>
</evidence>
<dbReference type="Proteomes" id="UP001144471">
    <property type="component" value="Unassembled WGS sequence"/>
</dbReference>
<protein>
    <recommendedName>
        <fullName evidence="4">Periplasmic heavy metal sensor</fullName>
    </recommendedName>
</protein>
<comment type="caution">
    <text evidence="2">The sequence shown here is derived from an EMBL/GenBank/DDBJ whole genome shotgun (WGS) entry which is preliminary data.</text>
</comment>
<sequence length="124" mass="15681">MKRVIFIIFILFSINITAESTGSHHMMNHHKRHYMKQMNDDMELTDEQREELTYLRMEFMERERGINRRLREIRGQMNHCMMVKDEQDIERYKNLRDEREELRRERRRLKETYKENYIEIIKKQ</sequence>
<dbReference type="AlphaFoldDB" id="A0A9W6LP07"/>
<keyword evidence="1" id="KW-0175">Coiled coil</keyword>
<evidence type="ECO:0008006" key="4">
    <source>
        <dbReference type="Google" id="ProtNLM"/>
    </source>
</evidence>
<proteinExistence type="predicted"/>
<dbReference type="EMBL" id="BSDY01000028">
    <property type="protein sequence ID" value="GLI57916.1"/>
    <property type="molecule type" value="Genomic_DNA"/>
</dbReference>
<reference evidence="2" key="1">
    <citation type="submission" date="2022-12" db="EMBL/GenBank/DDBJ databases">
        <title>Reference genome sequencing for broad-spectrum identification of bacterial and archaeal isolates by mass spectrometry.</title>
        <authorList>
            <person name="Sekiguchi Y."/>
            <person name="Tourlousse D.M."/>
        </authorList>
    </citation>
    <scope>NUCLEOTIDE SEQUENCE</scope>
    <source>
        <strain evidence="2">10succ1</strain>
    </source>
</reference>
<keyword evidence="3" id="KW-1185">Reference proteome</keyword>
<accession>A0A9W6LP07</accession>
<evidence type="ECO:0000256" key="1">
    <source>
        <dbReference type="SAM" id="Coils"/>
    </source>
</evidence>
<name>A0A9W6LP07_9FUSO</name>
<gene>
    <name evidence="2" type="ORF">PM10SUCC1_34300</name>
</gene>
<dbReference type="RefSeq" id="WP_281837591.1">
    <property type="nucleotide sequence ID" value="NZ_BSDY01000028.1"/>
</dbReference>
<organism evidence="2 3">
    <name type="scientific">Propionigenium maris DSM 9537</name>
    <dbReference type="NCBI Taxonomy" id="1123000"/>
    <lineage>
        <taxon>Bacteria</taxon>
        <taxon>Fusobacteriati</taxon>
        <taxon>Fusobacteriota</taxon>
        <taxon>Fusobacteriia</taxon>
        <taxon>Fusobacteriales</taxon>
        <taxon>Fusobacteriaceae</taxon>
        <taxon>Propionigenium</taxon>
    </lineage>
</organism>
<evidence type="ECO:0000313" key="2">
    <source>
        <dbReference type="EMBL" id="GLI57916.1"/>
    </source>
</evidence>